<gene>
    <name evidence="2" type="ORF">MNEG_8471</name>
</gene>
<dbReference type="RefSeq" id="XP_013898508.1">
    <property type="nucleotide sequence ID" value="XM_014043054.1"/>
</dbReference>
<dbReference type="Proteomes" id="UP000054498">
    <property type="component" value="Unassembled WGS sequence"/>
</dbReference>
<feature type="compositionally biased region" description="Gly residues" evidence="1">
    <location>
        <begin position="243"/>
        <end position="252"/>
    </location>
</feature>
<protein>
    <submittedName>
        <fullName evidence="2">Uncharacterized protein</fullName>
    </submittedName>
</protein>
<evidence type="ECO:0000313" key="2">
    <source>
        <dbReference type="EMBL" id="KIY99488.1"/>
    </source>
</evidence>
<name>A0A0D2KVT1_9CHLO</name>
<proteinExistence type="predicted"/>
<dbReference type="GeneID" id="25741347"/>
<dbReference type="EMBL" id="KK101832">
    <property type="protein sequence ID" value="KIY99488.1"/>
    <property type="molecule type" value="Genomic_DNA"/>
</dbReference>
<feature type="region of interest" description="Disordered" evidence="1">
    <location>
        <begin position="111"/>
        <end position="260"/>
    </location>
</feature>
<keyword evidence="3" id="KW-1185">Reference proteome</keyword>
<accession>A0A0D2KVT1</accession>
<evidence type="ECO:0000256" key="1">
    <source>
        <dbReference type="SAM" id="MobiDB-lite"/>
    </source>
</evidence>
<feature type="region of interest" description="Disordered" evidence="1">
    <location>
        <begin position="77"/>
        <end position="99"/>
    </location>
</feature>
<dbReference type="KEGG" id="mng:MNEG_8471"/>
<sequence length="278" mass="30016">MPSRVRLRRQLSAARRHIRRVASFVFQGSHIERNRVPVRQFSVRSDHGVQEDSDPDHPNALAAETLDAVARLHALEEEEEDRLARRGGPGRGRGGAGRAWREIDLTGLGFRRAGRDDDEASEDEDEGVEVEEVAVEEVEEQITEDEYEDEDEEKEEEEEEEGEEGEVVLRQYSEEVVEAEIETKATARRSGAAANGTGAALKGAHGPPTPALYYDPRGGGLAPRGALGDYAPAAGEVRESPGGSPGASGGTRGSRAAKQAAIAAIHQLAVSEHPRASM</sequence>
<organism evidence="2 3">
    <name type="scientific">Monoraphidium neglectum</name>
    <dbReference type="NCBI Taxonomy" id="145388"/>
    <lineage>
        <taxon>Eukaryota</taxon>
        <taxon>Viridiplantae</taxon>
        <taxon>Chlorophyta</taxon>
        <taxon>core chlorophytes</taxon>
        <taxon>Chlorophyceae</taxon>
        <taxon>CS clade</taxon>
        <taxon>Sphaeropleales</taxon>
        <taxon>Selenastraceae</taxon>
        <taxon>Monoraphidium</taxon>
    </lineage>
</organism>
<feature type="compositionally biased region" description="Gly residues" evidence="1">
    <location>
        <begin position="87"/>
        <end position="97"/>
    </location>
</feature>
<feature type="compositionally biased region" description="Acidic residues" evidence="1">
    <location>
        <begin position="116"/>
        <end position="166"/>
    </location>
</feature>
<dbReference type="AlphaFoldDB" id="A0A0D2KVT1"/>
<reference evidence="2 3" key="1">
    <citation type="journal article" date="2013" name="BMC Genomics">
        <title>Reconstruction of the lipid metabolism for the microalga Monoraphidium neglectum from its genome sequence reveals characteristics suitable for biofuel production.</title>
        <authorList>
            <person name="Bogen C."/>
            <person name="Al-Dilaimi A."/>
            <person name="Albersmeier A."/>
            <person name="Wichmann J."/>
            <person name="Grundmann M."/>
            <person name="Rupp O."/>
            <person name="Lauersen K.J."/>
            <person name="Blifernez-Klassen O."/>
            <person name="Kalinowski J."/>
            <person name="Goesmann A."/>
            <person name="Mussgnug J.H."/>
            <person name="Kruse O."/>
        </authorList>
    </citation>
    <scope>NUCLEOTIDE SEQUENCE [LARGE SCALE GENOMIC DNA]</scope>
    <source>
        <strain evidence="2 3">SAG 48.87</strain>
    </source>
</reference>
<evidence type="ECO:0000313" key="3">
    <source>
        <dbReference type="Proteomes" id="UP000054498"/>
    </source>
</evidence>